<evidence type="ECO:0000259" key="3">
    <source>
        <dbReference type="Pfam" id="PF01478"/>
    </source>
</evidence>
<reference evidence="4" key="1">
    <citation type="submission" date="2020-07" db="EMBL/GenBank/DDBJ databases">
        <authorList>
            <person name="Pettersson B.M.F."/>
            <person name="Behra P.R.K."/>
            <person name="Ramesh M."/>
            <person name="Das S."/>
            <person name="Dasgupta S."/>
            <person name="Kirsebom L.A."/>
        </authorList>
    </citation>
    <scope>NUCLEOTIDE SEQUENCE</scope>
    <source>
        <strain evidence="4">DSM 44615</strain>
    </source>
</reference>
<evidence type="ECO:0000256" key="2">
    <source>
        <dbReference type="SAM" id="Phobius"/>
    </source>
</evidence>
<dbReference type="GO" id="GO:0005886">
    <property type="term" value="C:plasma membrane"/>
    <property type="evidence" value="ECO:0007669"/>
    <property type="project" value="TreeGrafter"/>
</dbReference>
<dbReference type="PANTHER" id="PTHR30487">
    <property type="entry name" value="TYPE 4 PREPILIN-LIKE PROTEINS LEADER PEPTIDE-PROCESSING ENZYME"/>
    <property type="match status" value="1"/>
</dbReference>
<evidence type="ECO:0000256" key="1">
    <source>
        <dbReference type="ARBA" id="ARBA00005801"/>
    </source>
</evidence>
<dbReference type="EMBL" id="JACKSJ010000245">
    <property type="protein sequence ID" value="MCV7173541.1"/>
    <property type="molecule type" value="Genomic_DNA"/>
</dbReference>
<comment type="caution">
    <text evidence="4">The sequence shown here is derived from an EMBL/GenBank/DDBJ whole genome shotgun (WGS) entry which is preliminary data.</text>
</comment>
<feature type="transmembrane region" description="Helical" evidence="2">
    <location>
        <begin position="53"/>
        <end position="75"/>
    </location>
</feature>
<dbReference type="InterPro" id="IPR050882">
    <property type="entry name" value="Prepilin_peptidase/N-MTase"/>
</dbReference>
<evidence type="ECO:0000313" key="4">
    <source>
        <dbReference type="EMBL" id="MCV7173541.1"/>
    </source>
</evidence>
<keyword evidence="2" id="KW-0472">Membrane</keyword>
<proteinExistence type="inferred from homology"/>
<organism evidence="4 5">
    <name type="scientific">[Mycobacterium] manitobense</name>
    <dbReference type="NCBI Taxonomy" id="190147"/>
    <lineage>
        <taxon>Bacteria</taxon>
        <taxon>Bacillati</taxon>
        <taxon>Actinomycetota</taxon>
        <taxon>Actinomycetes</taxon>
        <taxon>Mycobacteriales</taxon>
        <taxon>Mycobacteriaceae</taxon>
        <taxon>Mycolicibacterium</taxon>
    </lineage>
</organism>
<accession>A0A9X2YUQ8</accession>
<reference evidence="4" key="2">
    <citation type="journal article" date="2022" name="BMC Genomics">
        <title>Comparative genome analysis of mycobacteria focusing on tRNA and non-coding RNA.</title>
        <authorList>
            <person name="Behra P.R.K."/>
            <person name="Pettersson B.M.F."/>
            <person name="Ramesh M."/>
            <person name="Das S."/>
            <person name="Dasgupta S."/>
            <person name="Kirsebom L.A."/>
        </authorList>
    </citation>
    <scope>NUCLEOTIDE SEQUENCE</scope>
    <source>
        <strain evidence="4">DSM 44615</strain>
    </source>
</reference>
<protein>
    <submittedName>
        <fullName evidence="4">Prepilin peptidase</fullName>
    </submittedName>
</protein>
<dbReference type="GO" id="GO:0004190">
    <property type="term" value="F:aspartic-type endopeptidase activity"/>
    <property type="evidence" value="ECO:0007669"/>
    <property type="project" value="InterPro"/>
</dbReference>
<dbReference type="Proteomes" id="UP001140293">
    <property type="component" value="Unassembled WGS sequence"/>
</dbReference>
<comment type="similarity">
    <text evidence="1">Belongs to the peptidase A24 family.</text>
</comment>
<evidence type="ECO:0000313" key="5">
    <source>
        <dbReference type="Proteomes" id="UP001140293"/>
    </source>
</evidence>
<keyword evidence="2" id="KW-1133">Transmembrane helix</keyword>
<dbReference type="Gene3D" id="1.20.120.1220">
    <property type="match status" value="1"/>
</dbReference>
<keyword evidence="2" id="KW-0812">Transmembrane</keyword>
<dbReference type="PANTHER" id="PTHR30487:SF0">
    <property type="entry name" value="PREPILIN LEADER PEPTIDASE_N-METHYLTRANSFERASE-RELATED"/>
    <property type="match status" value="1"/>
</dbReference>
<sequence>MGAGVLVAAACWLVALTICDVRQRRLPNALTLPGAVLVLAAAALAGRAGPATLGAAALFACYAAVHLVSPAAMGAGDVKLALGVGGLTGAFGPDVWVLAALTAPLLTAGWAVVALLRRRGSTVPHGPAMCAATAAAVTLAVL</sequence>
<name>A0A9X2YUQ8_9MYCO</name>
<dbReference type="GO" id="GO:0006465">
    <property type="term" value="P:signal peptide processing"/>
    <property type="evidence" value="ECO:0007669"/>
    <property type="project" value="TreeGrafter"/>
</dbReference>
<feature type="transmembrane region" description="Helical" evidence="2">
    <location>
        <begin position="29"/>
        <end position="46"/>
    </location>
</feature>
<keyword evidence="5" id="KW-1185">Reference proteome</keyword>
<gene>
    <name evidence="4" type="ORF">H7I41_26820</name>
</gene>
<dbReference type="AlphaFoldDB" id="A0A9X2YUQ8"/>
<feature type="domain" description="Prepilin type IV endopeptidase peptidase" evidence="3">
    <location>
        <begin position="9"/>
        <end position="107"/>
    </location>
</feature>
<feature type="transmembrane region" description="Helical" evidence="2">
    <location>
        <begin position="95"/>
        <end position="116"/>
    </location>
</feature>
<dbReference type="Pfam" id="PF01478">
    <property type="entry name" value="Peptidase_A24"/>
    <property type="match status" value="1"/>
</dbReference>
<dbReference type="RefSeq" id="WP_264015708.1">
    <property type="nucleotide sequence ID" value="NZ_JACKSJ010000245.1"/>
</dbReference>
<dbReference type="InterPro" id="IPR000045">
    <property type="entry name" value="Prepilin_IV_endopep_pep"/>
</dbReference>